<feature type="transmembrane region" description="Helical" evidence="1">
    <location>
        <begin position="21"/>
        <end position="47"/>
    </location>
</feature>
<accession>A0A7L5C1N7</accession>
<dbReference type="AlphaFoldDB" id="A0A7L5C1N7"/>
<feature type="transmembrane region" description="Helical" evidence="1">
    <location>
        <begin position="53"/>
        <end position="75"/>
    </location>
</feature>
<keyword evidence="1" id="KW-1133">Transmembrane helix</keyword>
<feature type="transmembrane region" description="Helical" evidence="1">
    <location>
        <begin position="111"/>
        <end position="137"/>
    </location>
</feature>
<dbReference type="InterPro" id="IPR018639">
    <property type="entry name" value="DUF2062"/>
</dbReference>
<keyword evidence="1" id="KW-0472">Membrane</keyword>
<dbReference type="Proteomes" id="UP000503336">
    <property type="component" value="Chromosome"/>
</dbReference>
<evidence type="ECO:0000313" key="3">
    <source>
        <dbReference type="EMBL" id="QIE56396.1"/>
    </source>
</evidence>
<proteinExistence type="predicted"/>
<dbReference type="RefSeq" id="WP_165099586.1">
    <property type="nucleotide sequence ID" value="NZ_CP049056.1"/>
</dbReference>
<keyword evidence="4" id="KW-1185">Reference proteome</keyword>
<evidence type="ECO:0000256" key="1">
    <source>
        <dbReference type="SAM" id="Phobius"/>
    </source>
</evidence>
<keyword evidence="1" id="KW-0812">Transmembrane</keyword>
<sequence>MIDYWRHRMQRLPDSPTRIALGVACGVYTSFTPFFGFHFIVAAGLAWLCRGNIFASAIGTFFGNPLTFPFIVAICLEVGGMIMGIPINSDFTGLGFHQMAVLLLQNVKSLVIPYFVGGLIPGLIAAVASYFIVRPLVATYQRRRRARLIARARARIAKEVKKEAGATE</sequence>
<dbReference type="PANTHER" id="PTHR40547">
    <property type="entry name" value="SLL0298 PROTEIN"/>
    <property type="match status" value="1"/>
</dbReference>
<dbReference type="Pfam" id="PF09835">
    <property type="entry name" value="DUF2062"/>
    <property type="match status" value="1"/>
</dbReference>
<dbReference type="EMBL" id="CP049056">
    <property type="protein sequence ID" value="QIE56396.1"/>
    <property type="molecule type" value="Genomic_DNA"/>
</dbReference>
<dbReference type="KEGG" id="hdh:G5B40_13555"/>
<evidence type="ECO:0000313" key="4">
    <source>
        <dbReference type="Proteomes" id="UP000503336"/>
    </source>
</evidence>
<gene>
    <name evidence="3" type="ORF">G5B40_13555</name>
</gene>
<dbReference type="PANTHER" id="PTHR40547:SF1">
    <property type="entry name" value="SLL0298 PROTEIN"/>
    <property type="match status" value="1"/>
</dbReference>
<protein>
    <submittedName>
        <fullName evidence="3">DUF2062 domain-containing protein</fullName>
    </submittedName>
</protein>
<evidence type="ECO:0000259" key="2">
    <source>
        <dbReference type="Pfam" id="PF09835"/>
    </source>
</evidence>
<reference evidence="3 4" key="1">
    <citation type="submission" date="2020-02" db="EMBL/GenBank/DDBJ databases">
        <title>complete genome sequence of Rhodobacteraceae bacterium.</title>
        <authorList>
            <person name="Park J."/>
            <person name="Kim Y.-S."/>
            <person name="Kim K.-H."/>
        </authorList>
    </citation>
    <scope>NUCLEOTIDE SEQUENCE [LARGE SCALE GENOMIC DNA]</scope>
    <source>
        <strain evidence="3 4">RR4-56</strain>
    </source>
</reference>
<feature type="transmembrane region" description="Helical" evidence="1">
    <location>
        <begin position="87"/>
        <end position="105"/>
    </location>
</feature>
<name>A0A7L5C1N7_9RHOB</name>
<feature type="domain" description="DUF2062" evidence="2">
    <location>
        <begin position="2"/>
        <end position="145"/>
    </location>
</feature>
<organism evidence="3 4">
    <name type="scientific">Pikeienuella piscinae</name>
    <dbReference type="NCBI Taxonomy" id="2748098"/>
    <lineage>
        <taxon>Bacteria</taxon>
        <taxon>Pseudomonadati</taxon>
        <taxon>Pseudomonadota</taxon>
        <taxon>Alphaproteobacteria</taxon>
        <taxon>Rhodobacterales</taxon>
        <taxon>Paracoccaceae</taxon>
        <taxon>Pikeienuella</taxon>
    </lineage>
</organism>